<sequence>MNFVFALMTPASTTQPPNPIIPSLLGGQNRMPGKLPTRAVPLVTPTILDCPHSTILCRHDSQIDVDTSLASRLEASQTQPLNRGSDKDEVLILVNFERLDWVVRGGWKREQFED</sequence>
<evidence type="ECO:0000313" key="2">
    <source>
        <dbReference type="Proteomes" id="UP000036947"/>
    </source>
</evidence>
<proteinExistence type="predicted"/>
<organism evidence="1 2">
    <name type="scientific">Tolypocladium ophioglossoides (strain CBS 100239)</name>
    <name type="common">Snaketongue truffleclub</name>
    <name type="synonym">Elaphocordyceps ophioglossoides</name>
    <dbReference type="NCBI Taxonomy" id="1163406"/>
    <lineage>
        <taxon>Eukaryota</taxon>
        <taxon>Fungi</taxon>
        <taxon>Dikarya</taxon>
        <taxon>Ascomycota</taxon>
        <taxon>Pezizomycotina</taxon>
        <taxon>Sordariomycetes</taxon>
        <taxon>Hypocreomycetidae</taxon>
        <taxon>Hypocreales</taxon>
        <taxon>Ophiocordycipitaceae</taxon>
        <taxon>Tolypocladium</taxon>
    </lineage>
</organism>
<reference evidence="1 2" key="1">
    <citation type="journal article" date="2015" name="BMC Genomics">
        <title>The genome of the truffle-parasite Tolypocladium ophioglossoides and the evolution of antifungal peptaibiotics.</title>
        <authorList>
            <person name="Quandt C.A."/>
            <person name="Bushley K.E."/>
            <person name="Spatafora J.W."/>
        </authorList>
    </citation>
    <scope>NUCLEOTIDE SEQUENCE [LARGE SCALE GENOMIC DNA]</scope>
    <source>
        <strain evidence="1 2">CBS 100239</strain>
    </source>
</reference>
<dbReference type="EMBL" id="LFRF01000004">
    <property type="protein sequence ID" value="KND92934.1"/>
    <property type="molecule type" value="Genomic_DNA"/>
</dbReference>
<dbReference type="Proteomes" id="UP000036947">
    <property type="component" value="Unassembled WGS sequence"/>
</dbReference>
<accession>A0A0L0NFV8</accession>
<dbReference type="AlphaFoldDB" id="A0A0L0NFV8"/>
<comment type="caution">
    <text evidence="1">The sequence shown here is derived from an EMBL/GenBank/DDBJ whole genome shotgun (WGS) entry which is preliminary data.</text>
</comment>
<evidence type="ECO:0000313" key="1">
    <source>
        <dbReference type="EMBL" id="KND92934.1"/>
    </source>
</evidence>
<gene>
    <name evidence="1" type="ORF">TOPH_02448</name>
</gene>
<keyword evidence="2" id="KW-1185">Reference proteome</keyword>
<name>A0A0L0NFV8_TOLOC</name>
<protein>
    <submittedName>
        <fullName evidence="1">Uncharacterized protein</fullName>
    </submittedName>
</protein>